<dbReference type="AlphaFoldDB" id="A0A840LAH4"/>
<dbReference type="SUPFAM" id="SSF63592">
    <property type="entry name" value="Flagellar transcriptional activator FlhD"/>
    <property type="match status" value="1"/>
</dbReference>
<proteinExistence type="predicted"/>
<organism evidence="1 2">
    <name type="scientific">Roseateles oligotrophus</name>
    <dbReference type="NCBI Taxonomy" id="1769250"/>
    <lineage>
        <taxon>Bacteria</taxon>
        <taxon>Pseudomonadati</taxon>
        <taxon>Pseudomonadota</taxon>
        <taxon>Betaproteobacteria</taxon>
        <taxon>Burkholderiales</taxon>
        <taxon>Sphaerotilaceae</taxon>
        <taxon>Roseateles</taxon>
    </lineage>
</organism>
<dbReference type="RefSeq" id="WP_184302623.1">
    <property type="nucleotide sequence ID" value="NZ_JACHLP010000007.1"/>
</dbReference>
<dbReference type="Gene3D" id="1.10.4000.10">
    <property type="entry name" value="Flagellar transcriptional activator FlhD"/>
    <property type="match status" value="1"/>
</dbReference>
<name>A0A840LAH4_9BURK</name>
<dbReference type="EMBL" id="JACHLP010000007">
    <property type="protein sequence ID" value="MBB4845136.1"/>
    <property type="molecule type" value="Genomic_DNA"/>
</dbReference>
<dbReference type="InterPro" id="IPR036194">
    <property type="entry name" value="FlhD_sf"/>
</dbReference>
<protein>
    <recommendedName>
        <fullName evidence="3">Flagellar transcriptional activator FlhD</fullName>
    </recommendedName>
</protein>
<evidence type="ECO:0000313" key="2">
    <source>
        <dbReference type="Proteomes" id="UP000562027"/>
    </source>
</evidence>
<gene>
    <name evidence="1" type="ORF">HNP55_003682</name>
</gene>
<evidence type="ECO:0000313" key="1">
    <source>
        <dbReference type="EMBL" id="MBB4845136.1"/>
    </source>
</evidence>
<sequence length="110" mass="11735">MGKLELSQVQIANLNMLILIAECAKHDNAIACSRFGLDADQAEFLASLDLQDILSLVTHLGDECLFPPRADLVQVLAWPPQLAGALLMVHPAQAARPVRPACPVDGSALP</sequence>
<comment type="caution">
    <text evidence="1">The sequence shown here is derived from an EMBL/GenBank/DDBJ whole genome shotgun (WGS) entry which is preliminary data.</text>
</comment>
<keyword evidence="2" id="KW-1185">Reference proteome</keyword>
<reference evidence="1 2" key="1">
    <citation type="submission" date="2020-08" db="EMBL/GenBank/DDBJ databases">
        <title>Functional genomics of gut bacteria from endangered species of beetles.</title>
        <authorList>
            <person name="Carlos-Shanley C."/>
        </authorList>
    </citation>
    <scope>NUCLEOTIDE SEQUENCE [LARGE SCALE GENOMIC DNA]</scope>
    <source>
        <strain evidence="1 2">S00239</strain>
    </source>
</reference>
<dbReference type="Proteomes" id="UP000562027">
    <property type="component" value="Unassembled WGS sequence"/>
</dbReference>
<evidence type="ECO:0008006" key="3">
    <source>
        <dbReference type="Google" id="ProtNLM"/>
    </source>
</evidence>
<accession>A0A840LAH4</accession>